<accession>A0ABX0XSJ9</accession>
<proteinExistence type="predicted"/>
<protein>
    <recommendedName>
        <fullName evidence="4">Rhomboid family intramembrane serine protease</fullName>
    </recommendedName>
</protein>
<keyword evidence="1" id="KW-0472">Membrane</keyword>
<feature type="transmembrane region" description="Helical" evidence="1">
    <location>
        <begin position="158"/>
        <end position="177"/>
    </location>
</feature>
<name>A0ABX0XSJ9_9ACTN</name>
<feature type="transmembrane region" description="Helical" evidence="1">
    <location>
        <begin position="12"/>
        <end position="33"/>
    </location>
</feature>
<feature type="transmembrane region" description="Helical" evidence="1">
    <location>
        <begin position="183"/>
        <end position="200"/>
    </location>
</feature>
<feature type="transmembrane region" description="Helical" evidence="1">
    <location>
        <begin position="99"/>
        <end position="119"/>
    </location>
</feature>
<keyword evidence="1" id="KW-0812">Transmembrane</keyword>
<evidence type="ECO:0000256" key="1">
    <source>
        <dbReference type="SAM" id="Phobius"/>
    </source>
</evidence>
<keyword evidence="3" id="KW-1185">Reference proteome</keyword>
<dbReference type="Proteomes" id="UP000722989">
    <property type="component" value="Unassembled WGS sequence"/>
</dbReference>
<keyword evidence="1" id="KW-1133">Transmembrane helix</keyword>
<evidence type="ECO:0000313" key="2">
    <source>
        <dbReference type="EMBL" id="NJC68255.1"/>
    </source>
</evidence>
<dbReference type="InterPro" id="IPR046862">
    <property type="entry name" value="Rhomboid_2"/>
</dbReference>
<reference evidence="2 3" key="1">
    <citation type="submission" date="2020-03" db="EMBL/GenBank/DDBJ databases">
        <title>WGS of the type strain of Planosporangium spp.</title>
        <authorList>
            <person name="Thawai C."/>
        </authorList>
    </citation>
    <scope>NUCLEOTIDE SEQUENCE [LARGE SCALE GENOMIC DNA]</scope>
    <source>
        <strain evidence="2 3">TBRC 5610</strain>
    </source>
</reference>
<gene>
    <name evidence="2" type="ORF">HC031_00760</name>
</gene>
<feature type="transmembrane region" description="Helical" evidence="1">
    <location>
        <begin position="131"/>
        <end position="151"/>
    </location>
</feature>
<dbReference type="Pfam" id="PF20401">
    <property type="entry name" value="Rhomboid_2"/>
    <property type="match status" value="1"/>
</dbReference>
<organism evidence="2 3">
    <name type="scientific">Planosporangium thailandense</name>
    <dbReference type="NCBI Taxonomy" id="765197"/>
    <lineage>
        <taxon>Bacteria</taxon>
        <taxon>Bacillati</taxon>
        <taxon>Actinomycetota</taxon>
        <taxon>Actinomycetes</taxon>
        <taxon>Micromonosporales</taxon>
        <taxon>Micromonosporaceae</taxon>
        <taxon>Planosporangium</taxon>
    </lineage>
</organism>
<feature type="transmembrane region" description="Helical" evidence="1">
    <location>
        <begin position="74"/>
        <end position="92"/>
    </location>
</feature>
<dbReference type="RefSeq" id="WP_167923156.1">
    <property type="nucleotide sequence ID" value="NZ_JAATVY010000001.1"/>
</dbReference>
<dbReference type="EMBL" id="JAATVY010000001">
    <property type="protein sequence ID" value="NJC68255.1"/>
    <property type="molecule type" value="Genomic_DNA"/>
</dbReference>
<evidence type="ECO:0000313" key="3">
    <source>
        <dbReference type="Proteomes" id="UP000722989"/>
    </source>
</evidence>
<evidence type="ECO:0008006" key="4">
    <source>
        <dbReference type="Google" id="ProtNLM"/>
    </source>
</evidence>
<sequence>MRPALGGLVRQVPARAGMALAYVVALVATTLAFRTRSPDGRQAWLGWTSTNLDNLRHHPLPALVVSGLFTEGGLAGWALTALIGLGVTNWALGNWRTAALVVAAHVGGTLISQGILAYRIAGGRAPAGDRYIVDVGPSYVVAGALVAGALYGLGAQRLPAAAGFALFAPNAFLGLPALDVTSVGHLSAVIVAVAVGWPLWRSARSRAARPPRLADAPA</sequence>
<comment type="caution">
    <text evidence="2">The sequence shown here is derived from an EMBL/GenBank/DDBJ whole genome shotgun (WGS) entry which is preliminary data.</text>
</comment>